<feature type="region of interest" description="Disordered" evidence="1">
    <location>
        <begin position="170"/>
        <end position="200"/>
    </location>
</feature>
<organism evidence="2 3">
    <name type="scientific">Cutaneotrichosporon cavernicola</name>
    <dbReference type="NCBI Taxonomy" id="279322"/>
    <lineage>
        <taxon>Eukaryota</taxon>
        <taxon>Fungi</taxon>
        <taxon>Dikarya</taxon>
        <taxon>Basidiomycota</taxon>
        <taxon>Agaricomycotina</taxon>
        <taxon>Tremellomycetes</taxon>
        <taxon>Trichosporonales</taxon>
        <taxon>Trichosporonaceae</taxon>
        <taxon>Cutaneotrichosporon</taxon>
    </lineage>
</organism>
<name>A0AA48I704_9TREE</name>
<dbReference type="EMBL" id="AP028212">
    <property type="protein sequence ID" value="BEI88245.1"/>
    <property type="molecule type" value="Genomic_DNA"/>
</dbReference>
<protein>
    <submittedName>
        <fullName evidence="2">Uncharacterized protein</fullName>
    </submittedName>
</protein>
<feature type="region of interest" description="Disordered" evidence="1">
    <location>
        <begin position="502"/>
        <end position="535"/>
    </location>
</feature>
<evidence type="ECO:0000313" key="3">
    <source>
        <dbReference type="Proteomes" id="UP001233271"/>
    </source>
</evidence>
<sequence length="986" mass="106903">MVTAVSPLRTGITRSTRPPMLPLTKSSLSTFIQEPQLLPALSSPKHHSPCTPPARTPHRHSHDGSTRERHHPFLARRSSASTFGGGEAREDGFIDTPPPPSPVSVSDRKAPSAASLPSTPAEAPRRTAPAPGAGAAHVDHPVPVRSLSLALPLKAPPSVGTPLLVDVAERPEDERPATMINSQMDRAHSQGRRRGSKRGTESVELKIALDQIVDCASFEDSLLGPEDTDFQAFPARTGFKVPFAPVDIPERRDERAGDASESHRHGRSLDLDAVTERNMMANDRGLGKRAGAADAYKRHSCHLSLSSVASIDASGGRHSVGDSESVTSATGLLHAAAIRVPSRSRPPPLELNLVPAPTAPCELSRLPPSLGSRSDLSPGRKAQLVRRTRKLERVLGEPLHEKHVEQYVVEPSLSTTTVMTKLEEGVWPDTPTGGLPEWARADVVPRCESRTEEVDEEPPSASRRLAHQRSRSGLGLSRMRSLMGRDTPPPAKIVVNLTREVRTTETQVRSSPMIRHSANRDDQQQPPTPETPRSIMTVSTIETHEEASRRQRRQQLAKLQRLLGVHIPPHALHPREDDLVPRCTPQGRSASESSLSLQSGVSHVSSSETGRARLAARLLRTMHAGPRMSTTESLQPAFNDADTMSRAEKAVARKRASKLEQMFGRVPPQDMFLPVRGRASVDLEGLRKRVAGDNSDAASPTSAHAYASALAALSGSPPSRPVGSTVVDEPVASTDLIPSVAFTSYRDSIRSLIWLVENDQGRLASIVDEIAELEDAAPPNRRSSFSSIDFGRATVEATRARSPRSPRSPMALIQSIGRATGLVAEPLSPSTPEASAHSVARRRTRKLSAFFGERVDPAHAHVMHHHHAHMHSLPSAHPPHTHAPAIPSSFHAVPGNYTARHSRPPSAMHGPRTSVFGFAALAEPSGMPRTAARRRETFDGVLGELWRNVQAEAAQGRMRSTEFGNLREMWSRLGRQRAQSGAWAEL</sequence>
<feature type="region of interest" description="Disordered" evidence="1">
    <location>
        <begin position="449"/>
        <end position="474"/>
    </location>
</feature>
<accession>A0AA48I704</accession>
<keyword evidence="3" id="KW-1185">Reference proteome</keyword>
<feature type="compositionally biased region" description="Low complexity" evidence="1">
    <location>
        <begin position="111"/>
        <end position="136"/>
    </location>
</feature>
<feature type="region of interest" description="Disordered" evidence="1">
    <location>
        <begin position="39"/>
        <end position="139"/>
    </location>
</feature>
<feature type="region of interest" description="Disordered" evidence="1">
    <location>
        <begin position="365"/>
        <end position="384"/>
    </location>
</feature>
<reference evidence="2" key="1">
    <citation type="journal article" date="2023" name="BMC Genomics">
        <title>Chromosome-level genome assemblies of Cutaneotrichosporon spp. (Trichosporonales, Basidiomycota) reveal imbalanced evolution between nucleotide sequences and chromosome synteny.</title>
        <authorList>
            <person name="Kobayashi Y."/>
            <person name="Kayamori A."/>
            <person name="Aoki K."/>
            <person name="Shiwa Y."/>
            <person name="Matsutani M."/>
            <person name="Fujita N."/>
            <person name="Sugita T."/>
            <person name="Iwasaki W."/>
            <person name="Tanaka N."/>
            <person name="Takashima M."/>
        </authorList>
    </citation>
    <scope>NUCLEOTIDE SEQUENCE</scope>
    <source>
        <strain evidence="2">HIS019</strain>
    </source>
</reference>
<evidence type="ECO:0000256" key="1">
    <source>
        <dbReference type="SAM" id="MobiDB-lite"/>
    </source>
</evidence>
<dbReference type="KEGG" id="ccac:CcaHIS019_0109630"/>
<feature type="region of interest" description="Disordered" evidence="1">
    <location>
        <begin position="584"/>
        <end position="609"/>
    </location>
</feature>
<gene>
    <name evidence="2" type="ORF">CcaverHIS019_0109630</name>
</gene>
<feature type="compositionally biased region" description="Low complexity" evidence="1">
    <location>
        <begin position="586"/>
        <end position="609"/>
    </location>
</feature>
<dbReference type="AlphaFoldDB" id="A0AA48I704"/>
<feature type="region of interest" description="Disordered" evidence="1">
    <location>
        <begin position="1"/>
        <end position="22"/>
    </location>
</feature>
<dbReference type="GeneID" id="85492116"/>
<feature type="compositionally biased region" description="Low complexity" evidence="1">
    <location>
        <begin position="365"/>
        <end position="380"/>
    </location>
</feature>
<dbReference type="Proteomes" id="UP001233271">
    <property type="component" value="Chromosome 1"/>
</dbReference>
<evidence type="ECO:0000313" key="2">
    <source>
        <dbReference type="EMBL" id="BEI88245.1"/>
    </source>
</evidence>
<dbReference type="RefSeq" id="XP_060453511.1">
    <property type="nucleotide sequence ID" value="XM_060604279.1"/>
</dbReference>
<proteinExistence type="predicted"/>